<dbReference type="PROSITE" id="PS51257">
    <property type="entry name" value="PROKAR_LIPOPROTEIN"/>
    <property type="match status" value="1"/>
</dbReference>
<keyword evidence="8 15" id="KW-0418">Kinase</keyword>
<keyword evidence="10" id="KW-0902">Two-component regulatory system</keyword>
<evidence type="ECO:0000313" key="15">
    <source>
        <dbReference type="EMBL" id="MBU3874844.1"/>
    </source>
</evidence>
<comment type="catalytic activity">
    <reaction evidence="1">
        <text>ATP + protein L-histidine = ADP + protein N-phospho-L-histidine.</text>
        <dbReference type="EC" id="2.7.13.3"/>
    </reaction>
</comment>
<keyword evidence="7" id="KW-0547">Nucleotide-binding</keyword>
<evidence type="ECO:0000256" key="13">
    <source>
        <dbReference type="SAM" id="Phobius"/>
    </source>
</evidence>
<keyword evidence="13" id="KW-1133">Transmembrane helix</keyword>
<sequence length="325" mass="36921">MIIGKGGCANMVLLVFMILCVLAAYSCTRYMLLKKAVKDSAKELHEISQDLEQNRIVKLPSPHSDMEGLLVEINANLEDIRRTRVKYEEKEHTLQKQIENISHDLRTPLTSILGFLDLIDENSLSNEDRESLTVVKRKARTLKKLIAQFYDLSRLTAGDYPMKLVGTDICRQLRETVLDSYQELRRKSLEVHLDIPENAVFVLADEEALERIFLNLLQNAGRYAQNELRICIREDEKEVSVFMENDTECLNADEVDALFDRFYTADSSRSEGSTGLGLPIAKYLAQEMGGKLSARMELGDETKWLQFNLQLHKSEVSEGGASDAL</sequence>
<keyword evidence="11 13" id="KW-0472">Membrane</keyword>
<evidence type="ECO:0000256" key="11">
    <source>
        <dbReference type="ARBA" id="ARBA00023136"/>
    </source>
</evidence>
<evidence type="ECO:0000256" key="3">
    <source>
        <dbReference type="ARBA" id="ARBA00012438"/>
    </source>
</evidence>
<evidence type="ECO:0000256" key="1">
    <source>
        <dbReference type="ARBA" id="ARBA00000085"/>
    </source>
</evidence>
<feature type="transmembrane region" description="Helical" evidence="13">
    <location>
        <begin position="12"/>
        <end position="32"/>
    </location>
</feature>
<dbReference type="InterPro" id="IPR005467">
    <property type="entry name" value="His_kinase_dom"/>
</dbReference>
<keyword evidence="5" id="KW-0597">Phosphoprotein</keyword>
<dbReference type="InterPro" id="IPR003661">
    <property type="entry name" value="HisK_dim/P_dom"/>
</dbReference>
<keyword evidence="16" id="KW-1185">Reference proteome</keyword>
<feature type="domain" description="Histidine kinase" evidence="14">
    <location>
        <begin position="100"/>
        <end position="315"/>
    </location>
</feature>
<dbReference type="PANTHER" id="PTHR45528:SF1">
    <property type="entry name" value="SENSOR HISTIDINE KINASE CPXA"/>
    <property type="match status" value="1"/>
</dbReference>
<dbReference type="EMBL" id="JABACJ020000002">
    <property type="protein sequence ID" value="MBU3874844.1"/>
    <property type="molecule type" value="Genomic_DNA"/>
</dbReference>
<dbReference type="Pfam" id="PF02518">
    <property type="entry name" value="HATPase_c"/>
    <property type="match status" value="1"/>
</dbReference>
<proteinExistence type="predicted"/>
<dbReference type="RefSeq" id="WP_216239410.1">
    <property type="nucleotide sequence ID" value="NZ_JABACJ020000002.1"/>
</dbReference>
<dbReference type="PROSITE" id="PS50109">
    <property type="entry name" value="HIS_KIN"/>
    <property type="match status" value="1"/>
</dbReference>
<evidence type="ECO:0000256" key="8">
    <source>
        <dbReference type="ARBA" id="ARBA00022777"/>
    </source>
</evidence>
<dbReference type="SMART" id="SM00387">
    <property type="entry name" value="HATPase_c"/>
    <property type="match status" value="1"/>
</dbReference>
<evidence type="ECO:0000256" key="7">
    <source>
        <dbReference type="ARBA" id="ARBA00022741"/>
    </source>
</evidence>
<keyword evidence="9" id="KW-0067">ATP-binding</keyword>
<accession>A0ABS6CZZ6</accession>
<keyword evidence="6" id="KW-0808">Transferase</keyword>
<comment type="subcellular location">
    <subcellularLocation>
        <location evidence="2">Cell membrane</location>
        <topology evidence="2">Multi-pass membrane protein</topology>
    </subcellularLocation>
</comment>
<name>A0ABS6CZZ6_9FIRM</name>
<organism evidence="15 16">
    <name type="scientific">Faecalicatena faecalis</name>
    <dbReference type="NCBI Taxonomy" id="2726362"/>
    <lineage>
        <taxon>Bacteria</taxon>
        <taxon>Bacillati</taxon>
        <taxon>Bacillota</taxon>
        <taxon>Clostridia</taxon>
        <taxon>Lachnospirales</taxon>
        <taxon>Lachnospiraceae</taxon>
        <taxon>Faecalicatena</taxon>
    </lineage>
</organism>
<evidence type="ECO:0000259" key="14">
    <source>
        <dbReference type="PROSITE" id="PS50109"/>
    </source>
</evidence>
<evidence type="ECO:0000313" key="16">
    <source>
        <dbReference type="Proteomes" id="UP000723714"/>
    </source>
</evidence>
<dbReference type="Pfam" id="PF00512">
    <property type="entry name" value="HisKA"/>
    <property type="match status" value="1"/>
</dbReference>
<evidence type="ECO:0000256" key="9">
    <source>
        <dbReference type="ARBA" id="ARBA00022840"/>
    </source>
</evidence>
<gene>
    <name evidence="15" type="ORF">HGO97_003320</name>
</gene>
<evidence type="ECO:0000256" key="6">
    <source>
        <dbReference type="ARBA" id="ARBA00022679"/>
    </source>
</evidence>
<dbReference type="SMART" id="SM00388">
    <property type="entry name" value="HisKA"/>
    <property type="match status" value="1"/>
</dbReference>
<dbReference type="PANTHER" id="PTHR45528">
    <property type="entry name" value="SENSOR HISTIDINE KINASE CPXA"/>
    <property type="match status" value="1"/>
</dbReference>
<keyword evidence="4" id="KW-1003">Cell membrane</keyword>
<evidence type="ECO:0000256" key="12">
    <source>
        <dbReference type="SAM" id="Coils"/>
    </source>
</evidence>
<dbReference type="InterPro" id="IPR050398">
    <property type="entry name" value="HssS/ArlS-like"/>
</dbReference>
<evidence type="ECO:0000256" key="10">
    <source>
        <dbReference type="ARBA" id="ARBA00023012"/>
    </source>
</evidence>
<dbReference type="GO" id="GO:0016301">
    <property type="term" value="F:kinase activity"/>
    <property type="evidence" value="ECO:0007669"/>
    <property type="project" value="UniProtKB-KW"/>
</dbReference>
<protein>
    <recommendedName>
        <fullName evidence="3">histidine kinase</fullName>
        <ecNumber evidence="3">2.7.13.3</ecNumber>
    </recommendedName>
</protein>
<comment type="caution">
    <text evidence="15">The sequence shown here is derived from an EMBL/GenBank/DDBJ whole genome shotgun (WGS) entry which is preliminary data.</text>
</comment>
<keyword evidence="12" id="KW-0175">Coiled coil</keyword>
<evidence type="ECO:0000256" key="4">
    <source>
        <dbReference type="ARBA" id="ARBA00022475"/>
    </source>
</evidence>
<evidence type="ECO:0000256" key="2">
    <source>
        <dbReference type="ARBA" id="ARBA00004651"/>
    </source>
</evidence>
<feature type="coiled-coil region" evidence="12">
    <location>
        <begin position="34"/>
        <end position="97"/>
    </location>
</feature>
<dbReference type="InterPro" id="IPR003594">
    <property type="entry name" value="HATPase_dom"/>
</dbReference>
<dbReference type="EC" id="2.7.13.3" evidence="3"/>
<dbReference type="Proteomes" id="UP000723714">
    <property type="component" value="Unassembled WGS sequence"/>
</dbReference>
<keyword evidence="13" id="KW-0812">Transmembrane</keyword>
<reference evidence="15 16" key="1">
    <citation type="submission" date="2021-06" db="EMBL/GenBank/DDBJ databases">
        <title>Faecalicatena sp. nov. isolated from porcine feces.</title>
        <authorList>
            <person name="Oh B.S."/>
            <person name="Lee J.H."/>
        </authorList>
    </citation>
    <scope>NUCLEOTIDE SEQUENCE [LARGE SCALE GENOMIC DNA]</scope>
    <source>
        <strain evidence="15 16">AGMB00832</strain>
    </source>
</reference>
<dbReference type="CDD" id="cd00082">
    <property type="entry name" value="HisKA"/>
    <property type="match status" value="1"/>
</dbReference>
<evidence type="ECO:0000256" key="5">
    <source>
        <dbReference type="ARBA" id="ARBA00022553"/>
    </source>
</evidence>